<protein>
    <submittedName>
        <fullName evidence="1">Uncharacterized protein</fullName>
    </submittedName>
</protein>
<accession>A0A7J5AHD8</accession>
<dbReference type="EMBL" id="WAEM01000002">
    <property type="protein sequence ID" value="KAB1156913.1"/>
    <property type="molecule type" value="Genomic_DNA"/>
</dbReference>
<dbReference type="OrthoDB" id="639802at2"/>
<organism evidence="1 2">
    <name type="scientific">Flavobacterium luteum</name>
    <dbReference type="NCBI Taxonomy" id="2026654"/>
    <lineage>
        <taxon>Bacteria</taxon>
        <taxon>Pseudomonadati</taxon>
        <taxon>Bacteroidota</taxon>
        <taxon>Flavobacteriia</taxon>
        <taxon>Flavobacteriales</taxon>
        <taxon>Flavobacteriaceae</taxon>
        <taxon>Flavobacterium</taxon>
    </lineage>
</organism>
<gene>
    <name evidence="1" type="ORF">F6464_06065</name>
</gene>
<reference evidence="1 2" key="1">
    <citation type="submission" date="2019-09" db="EMBL/GenBank/DDBJ databases">
        <title>Flavobacterium sp. nov., isolated from glacier ice.</title>
        <authorList>
            <person name="Liu Q."/>
        </authorList>
    </citation>
    <scope>NUCLEOTIDE SEQUENCE [LARGE SCALE GENOMIC DNA]</scope>
    <source>
        <strain evidence="1 2">NBRC 112527</strain>
    </source>
</reference>
<dbReference type="RefSeq" id="WP_151106907.1">
    <property type="nucleotide sequence ID" value="NZ_WAEM01000002.1"/>
</dbReference>
<sequence length="406" mass="48307">MARLLQEPKEEYLAYLRELIVNAFSKPIVSTNDCKLLEEAIQATINQRLSIDTIARFFNIKKSNTYPSIFTLDTFSCYIGYSSWEGLTKSYSEQNELYQKAILFDVIQNTISLEDLFRKLNACSKTALLHETVNQIILCKVQQKDEAFFKRLFELKIVFEYQESYKYAIYHTIHLLGSLCEQHHWLSEIAINQYYNLPYAENYFVEWLVVPEHRYYMPLLENCYKENSLHADFYHLIHCTHFAETNQWDLFLIHYTKIDVAPKNNMLEMRWLGVQLYHDKQFENSCHREKLVTKIIKHPYTNTKDSGNRVSSIFIICNYLFIIGAYDTIIRLMEHNALKYATILGYWAELNFNQLKVYYAFSLVNSHRKEEALIVFKNIKPDRFDLNYKTRMIAVYSSLRPILEKE</sequence>
<evidence type="ECO:0000313" key="2">
    <source>
        <dbReference type="Proteomes" id="UP000490922"/>
    </source>
</evidence>
<dbReference type="AlphaFoldDB" id="A0A7J5AHD8"/>
<comment type="caution">
    <text evidence="1">The sequence shown here is derived from an EMBL/GenBank/DDBJ whole genome shotgun (WGS) entry which is preliminary data.</text>
</comment>
<evidence type="ECO:0000313" key="1">
    <source>
        <dbReference type="EMBL" id="KAB1156913.1"/>
    </source>
</evidence>
<name>A0A7J5AHD8_9FLAO</name>
<dbReference type="Proteomes" id="UP000490922">
    <property type="component" value="Unassembled WGS sequence"/>
</dbReference>
<proteinExistence type="predicted"/>
<keyword evidence="2" id="KW-1185">Reference proteome</keyword>